<evidence type="ECO:0000256" key="3">
    <source>
        <dbReference type="ARBA" id="ARBA00022737"/>
    </source>
</evidence>
<dbReference type="FunFam" id="2.10.70.10:FF:000055">
    <property type="entry name" value="Complement decay-accelerating factor, GPI-anchored"/>
    <property type="match status" value="1"/>
</dbReference>
<dbReference type="PANTHER" id="PTHR19325">
    <property type="entry name" value="COMPLEMENT COMPONENT-RELATED SUSHI DOMAIN-CONTAINING"/>
    <property type="match status" value="1"/>
</dbReference>
<evidence type="ECO:0000256" key="4">
    <source>
        <dbReference type="ARBA" id="ARBA00023157"/>
    </source>
</evidence>
<keyword evidence="10" id="KW-1185">Reference proteome</keyword>
<comment type="caution">
    <text evidence="6">Lacks conserved residue(s) required for the propagation of feature annotation.</text>
</comment>
<feature type="domain" description="Sushi" evidence="8">
    <location>
        <begin position="145"/>
        <end position="215"/>
    </location>
</feature>
<feature type="domain" description="Sushi" evidence="8">
    <location>
        <begin position="276"/>
        <end position="339"/>
    </location>
</feature>
<proteinExistence type="predicted"/>
<dbReference type="InterPro" id="IPR035976">
    <property type="entry name" value="Sushi/SCR/CCP_sf"/>
</dbReference>
<feature type="domain" description="Sushi" evidence="8">
    <location>
        <begin position="528"/>
        <end position="586"/>
    </location>
</feature>
<dbReference type="Proteomes" id="UP000520962">
    <property type="component" value="Unassembled WGS sequence"/>
</dbReference>
<evidence type="ECO:0000313" key="9">
    <source>
        <dbReference type="EMBL" id="NXK34323.1"/>
    </source>
</evidence>
<dbReference type="PANTHER" id="PTHR19325:SF551">
    <property type="entry name" value="ZONA PELLUCIDA SPERM-BINDING PROTEIN 3 RECEPTOR"/>
    <property type="match status" value="1"/>
</dbReference>
<protein>
    <submittedName>
        <fullName evidence="9">CR2 protein</fullName>
    </submittedName>
</protein>
<evidence type="ECO:0000256" key="7">
    <source>
        <dbReference type="SAM" id="SignalP"/>
    </source>
</evidence>
<feature type="disulfide bond" evidence="6">
    <location>
        <begin position="465"/>
        <end position="508"/>
    </location>
</feature>
<feature type="domain" description="Sushi" evidence="8">
    <location>
        <begin position="464"/>
        <end position="527"/>
    </location>
</feature>
<dbReference type="Pfam" id="PF00084">
    <property type="entry name" value="Sushi"/>
    <property type="match status" value="10"/>
</dbReference>
<sequence>AAVLGSLLTAALIVTVHSLCHAPPRFQSAELKEKYRSTSFFLSDSTVEYVCRPGYVRNSHVSNVLVCGRNGRWHESGEMCTPKSCTYPGEPPNGKLVVEEGLSFGSSVSFTCNTGYRLLGNSQINCVIKHEGVTWDGDIPICEAIPCAPPPEIANGERSGADKELFVYGESVTYRCRSVRRQERPLSLVGEASIYCTTTDNVNGVWSSPAPECKVVTCEPPRVANGKLLSEYRSEYSYGDTAVFDCNFRYTLNSSAASTCRDNNFWDPPLPVCQLSSCDDPPDVYNAIKTRLAGNLFPVGTVVTYECREGHEFSAGETTRHVRCQPNFTWSEIPPMCQRIRCPDPDIPNRKHTWDRRDDYVYGHRLEVTCRDGFAFKGRGSRITLHCMSDGRWDPVPPECVPEPRCPKPDILHGVEVQKSRSDYTVGTQVKLACDEGFFLRGLDFTECQANATWAPALPFCDQVCAPPPEISNGQHTGLGLKEFFYGTNVTYTCARGLSLIGDKTIYCTSDDGENLTWSGAAPECRVVRCPKPVVERGRMFPRRFTFPYGVALQFSCDEGFTLRGATESHCQADGSWDPPVPTCQPVRCYKPSREEDLELQLNKLHYEVNETVSFSCKRNGRRGLPSKTTCSADGTWVPPLTCKKRETCEKILQNAAAFQCGIPLTELKTLLEVRKLYLEIQKLEKDL</sequence>
<dbReference type="AlphaFoldDB" id="A0A7L0ISB2"/>
<feature type="non-terminal residue" evidence="9">
    <location>
        <position position="688"/>
    </location>
</feature>
<comment type="caution">
    <text evidence="9">The sequence shown here is derived from an EMBL/GenBank/DDBJ whole genome shotgun (WGS) entry which is preliminary data.</text>
</comment>
<accession>A0A7L0ISB2</accession>
<dbReference type="SUPFAM" id="SSF57535">
    <property type="entry name" value="Complement control module/SCR domain"/>
    <property type="match status" value="10"/>
</dbReference>
<evidence type="ECO:0000256" key="6">
    <source>
        <dbReference type="PROSITE-ProRule" id="PRU00302"/>
    </source>
</evidence>
<feature type="chain" id="PRO_5029578439" evidence="7">
    <location>
        <begin position="19"/>
        <end position="688"/>
    </location>
</feature>
<feature type="domain" description="Sushi" evidence="8">
    <location>
        <begin position="18"/>
        <end position="82"/>
    </location>
</feature>
<evidence type="ECO:0000256" key="5">
    <source>
        <dbReference type="ARBA" id="ARBA00023180"/>
    </source>
</evidence>
<feature type="disulfide bond" evidence="6">
    <location>
        <begin position="434"/>
        <end position="461"/>
    </location>
</feature>
<dbReference type="EMBL" id="VXAH01000102">
    <property type="protein sequence ID" value="NXK34323.1"/>
    <property type="molecule type" value="Genomic_DNA"/>
</dbReference>
<keyword evidence="5" id="KW-0325">Glycoprotein</keyword>
<evidence type="ECO:0000313" key="10">
    <source>
        <dbReference type="Proteomes" id="UP000520962"/>
    </source>
</evidence>
<gene>
    <name evidence="9" type="primary">Cr2_0</name>
    <name evidence="9" type="ORF">PIPCHL_R10535</name>
</gene>
<dbReference type="Gene3D" id="1.20.5.3730">
    <property type="match status" value="1"/>
</dbReference>
<evidence type="ECO:0000256" key="1">
    <source>
        <dbReference type="ARBA" id="ARBA00022659"/>
    </source>
</evidence>
<feature type="non-terminal residue" evidence="9">
    <location>
        <position position="1"/>
    </location>
</feature>
<feature type="domain" description="Sushi" evidence="8">
    <location>
        <begin position="404"/>
        <end position="463"/>
    </location>
</feature>
<feature type="disulfide bond" evidence="6">
    <location>
        <begin position="246"/>
        <end position="273"/>
    </location>
</feature>
<feature type="domain" description="Sushi" evidence="8">
    <location>
        <begin position="587"/>
        <end position="645"/>
    </location>
</feature>
<feature type="domain" description="Sushi" evidence="8">
    <location>
        <begin position="340"/>
        <end position="402"/>
    </location>
</feature>
<reference evidence="9 10" key="1">
    <citation type="submission" date="2019-09" db="EMBL/GenBank/DDBJ databases">
        <title>Bird 10,000 Genomes (B10K) Project - Family phase.</title>
        <authorList>
            <person name="Zhang G."/>
        </authorList>
    </citation>
    <scope>NUCLEOTIDE SEQUENCE [LARGE SCALE GENOMIC DNA]</scope>
    <source>
        <strain evidence="9">B10K-DU-007-02</strain>
        <tissue evidence="9">Mixed tissue sample</tissue>
    </source>
</reference>
<dbReference type="InterPro" id="IPR050350">
    <property type="entry name" value="Compl-Cell_Adhes-Reg"/>
</dbReference>
<name>A0A7L0ISB2_PIPCL</name>
<evidence type="ECO:0000256" key="2">
    <source>
        <dbReference type="ARBA" id="ARBA00022729"/>
    </source>
</evidence>
<dbReference type="FunFam" id="2.10.70.10:FF:000014">
    <property type="entry name" value="Membrane cofactor protein"/>
    <property type="match status" value="3"/>
</dbReference>
<keyword evidence="2 7" id="KW-0732">Signal</keyword>
<dbReference type="PROSITE" id="PS50923">
    <property type="entry name" value="SUSHI"/>
    <property type="match status" value="10"/>
</dbReference>
<keyword evidence="1 6" id="KW-0768">Sushi</keyword>
<dbReference type="CDD" id="cd00033">
    <property type="entry name" value="CCP"/>
    <property type="match status" value="10"/>
</dbReference>
<feature type="signal peptide" evidence="7">
    <location>
        <begin position="1"/>
        <end position="18"/>
    </location>
</feature>
<feature type="domain" description="Sushi" evidence="8">
    <location>
        <begin position="83"/>
        <end position="144"/>
    </location>
</feature>
<evidence type="ECO:0000259" key="8">
    <source>
        <dbReference type="PROSITE" id="PS50923"/>
    </source>
</evidence>
<feature type="domain" description="Sushi" evidence="8">
    <location>
        <begin position="216"/>
        <end position="275"/>
    </location>
</feature>
<dbReference type="InterPro" id="IPR000436">
    <property type="entry name" value="Sushi_SCR_CCP_dom"/>
</dbReference>
<keyword evidence="3" id="KW-0677">Repeat</keyword>
<keyword evidence="4 6" id="KW-1015">Disulfide bond</keyword>
<dbReference type="Gene3D" id="2.10.70.10">
    <property type="entry name" value="Complement Module, domain 1"/>
    <property type="match status" value="10"/>
</dbReference>
<organism evidence="9 10">
    <name type="scientific">Piprites chloris</name>
    <name type="common">Wing-barred manakin</name>
    <dbReference type="NCBI Taxonomy" id="114369"/>
    <lineage>
        <taxon>Eukaryota</taxon>
        <taxon>Metazoa</taxon>
        <taxon>Chordata</taxon>
        <taxon>Craniata</taxon>
        <taxon>Vertebrata</taxon>
        <taxon>Euteleostomi</taxon>
        <taxon>Archelosauria</taxon>
        <taxon>Archosauria</taxon>
        <taxon>Dinosauria</taxon>
        <taxon>Saurischia</taxon>
        <taxon>Theropoda</taxon>
        <taxon>Coelurosauria</taxon>
        <taxon>Aves</taxon>
        <taxon>Neognathae</taxon>
        <taxon>Neoaves</taxon>
        <taxon>Telluraves</taxon>
        <taxon>Australaves</taxon>
        <taxon>Passeriformes</taxon>
        <taxon>Pipridae</taxon>
        <taxon>Piprites</taxon>
    </lineage>
</organism>
<feature type="disulfide bond" evidence="6">
    <location>
        <begin position="557"/>
        <end position="584"/>
    </location>
</feature>
<dbReference type="SMART" id="SM00032">
    <property type="entry name" value="CCP"/>
    <property type="match status" value="10"/>
</dbReference>